<dbReference type="RefSeq" id="WP_346125612.1">
    <property type="nucleotide sequence ID" value="NZ_BAAAXC010000015.1"/>
</dbReference>
<feature type="transmembrane region" description="Helical" evidence="1">
    <location>
        <begin position="61"/>
        <end position="84"/>
    </location>
</feature>
<keyword evidence="3" id="KW-1185">Reference proteome</keyword>
<name>A0ABV5QC96_9ACTN</name>
<evidence type="ECO:0000256" key="1">
    <source>
        <dbReference type="SAM" id="Phobius"/>
    </source>
</evidence>
<reference evidence="2 3" key="1">
    <citation type="submission" date="2024-09" db="EMBL/GenBank/DDBJ databases">
        <authorList>
            <person name="Sun Q."/>
            <person name="Mori K."/>
        </authorList>
    </citation>
    <scope>NUCLEOTIDE SEQUENCE [LARGE SCALE GENOMIC DNA]</scope>
    <source>
        <strain evidence="2 3">JCM 3323</strain>
    </source>
</reference>
<comment type="caution">
    <text evidence="2">The sequence shown here is derived from an EMBL/GenBank/DDBJ whole genome shotgun (WGS) entry which is preliminary data.</text>
</comment>
<feature type="transmembrane region" description="Helical" evidence="1">
    <location>
        <begin position="125"/>
        <end position="143"/>
    </location>
</feature>
<accession>A0ABV5QC96</accession>
<feature type="transmembrane region" description="Helical" evidence="1">
    <location>
        <begin position="96"/>
        <end position="113"/>
    </location>
</feature>
<proteinExistence type="predicted"/>
<protein>
    <submittedName>
        <fullName evidence="2">DUF6185 family protein</fullName>
    </submittedName>
</protein>
<evidence type="ECO:0000313" key="3">
    <source>
        <dbReference type="Proteomes" id="UP001589646"/>
    </source>
</evidence>
<feature type="transmembrane region" description="Helical" evidence="1">
    <location>
        <begin position="175"/>
        <end position="193"/>
    </location>
</feature>
<evidence type="ECO:0000313" key="2">
    <source>
        <dbReference type="EMBL" id="MFB9532974.1"/>
    </source>
</evidence>
<dbReference type="Pfam" id="PF19683">
    <property type="entry name" value="DUF6185"/>
    <property type="match status" value="1"/>
</dbReference>
<keyword evidence="1" id="KW-0812">Transmembrane</keyword>
<dbReference type="Proteomes" id="UP001589646">
    <property type="component" value="Unassembled WGS sequence"/>
</dbReference>
<keyword evidence="1" id="KW-1133">Transmembrane helix</keyword>
<sequence length="213" mass="23188">MARAVARDRGGAWRATRHADLAWRAGRFALTLGLAPAAYLLWHDIVLTGGLGGQDWFAGLWRPVVAFAELSVWFVPGYLLGLFWGQLPGRRGPIKALPFIVTDVVYTLVRLGLDRVFDLGDLNDLVVGTVLLSAVLTATGLYVDACTMRHVLPPWSRVGRYVMDIYRLETIPSQLTFLLAQIAAVLAIIQFVSGGGGEPPAPGVDPFQVPRPN</sequence>
<gene>
    <name evidence="2" type="ORF">ACFFRN_40775</name>
</gene>
<dbReference type="EMBL" id="JBHMCE010000016">
    <property type="protein sequence ID" value="MFB9532974.1"/>
    <property type="molecule type" value="Genomic_DNA"/>
</dbReference>
<keyword evidence="1" id="KW-0472">Membrane</keyword>
<organism evidence="2 3">
    <name type="scientific">Nonomuraea roseola</name>
    <dbReference type="NCBI Taxonomy" id="46179"/>
    <lineage>
        <taxon>Bacteria</taxon>
        <taxon>Bacillati</taxon>
        <taxon>Actinomycetota</taxon>
        <taxon>Actinomycetes</taxon>
        <taxon>Streptosporangiales</taxon>
        <taxon>Streptosporangiaceae</taxon>
        <taxon>Nonomuraea</taxon>
    </lineage>
</organism>
<dbReference type="InterPro" id="IPR046176">
    <property type="entry name" value="DUF6185"/>
</dbReference>
<feature type="transmembrane region" description="Helical" evidence="1">
    <location>
        <begin position="21"/>
        <end position="41"/>
    </location>
</feature>